<keyword evidence="10" id="KW-0520">NAD</keyword>
<keyword evidence="9" id="KW-1133">Transmembrane helix</keyword>
<keyword evidence="7" id="KW-0812">Transmembrane</keyword>
<keyword evidence="14" id="KW-0472">Membrane</keyword>
<evidence type="ECO:0000256" key="7">
    <source>
        <dbReference type="ARBA" id="ARBA00022692"/>
    </source>
</evidence>
<dbReference type="GO" id="GO:0006814">
    <property type="term" value="P:sodium ion transport"/>
    <property type="evidence" value="ECO:0007669"/>
    <property type="project" value="UniProtKB-KW"/>
</dbReference>
<keyword evidence="4" id="KW-0597">Phosphoprotein</keyword>
<dbReference type="EMBL" id="UOFU01000090">
    <property type="protein sequence ID" value="VAW96263.1"/>
    <property type="molecule type" value="Genomic_DNA"/>
</dbReference>
<evidence type="ECO:0000256" key="15">
    <source>
        <dbReference type="ARBA" id="ARBA00023201"/>
    </source>
</evidence>
<organism evidence="17">
    <name type="scientific">hydrothermal vent metagenome</name>
    <dbReference type="NCBI Taxonomy" id="652676"/>
    <lineage>
        <taxon>unclassified sequences</taxon>
        <taxon>metagenomes</taxon>
        <taxon>ecological metagenomes</taxon>
    </lineage>
</organism>
<dbReference type="InterPro" id="IPR007329">
    <property type="entry name" value="FMN-bd"/>
</dbReference>
<keyword evidence="2" id="KW-1003">Cell membrane</keyword>
<keyword evidence="17" id="KW-0560">Oxidoreductase</keyword>
<evidence type="ECO:0000256" key="11">
    <source>
        <dbReference type="ARBA" id="ARBA00023053"/>
    </source>
</evidence>
<evidence type="ECO:0000256" key="12">
    <source>
        <dbReference type="ARBA" id="ARBA00023065"/>
    </source>
</evidence>
<evidence type="ECO:0000259" key="16">
    <source>
        <dbReference type="SMART" id="SM00900"/>
    </source>
</evidence>
<keyword evidence="5" id="KW-0285">Flavoprotein</keyword>
<evidence type="ECO:0000256" key="10">
    <source>
        <dbReference type="ARBA" id="ARBA00023027"/>
    </source>
</evidence>
<evidence type="ECO:0000256" key="4">
    <source>
        <dbReference type="ARBA" id="ARBA00022553"/>
    </source>
</evidence>
<dbReference type="NCBIfam" id="TIGR01938">
    <property type="entry name" value="nqrC"/>
    <property type="match status" value="1"/>
</dbReference>
<evidence type="ECO:0000256" key="13">
    <source>
        <dbReference type="ARBA" id="ARBA00023075"/>
    </source>
</evidence>
<keyword evidence="3" id="KW-0997">Cell inner membrane</keyword>
<name>A0A3B1A846_9ZZZZ</name>
<dbReference type="GO" id="GO:0016655">
    <property type="term" value="F:oxidoreductase activity, acting on NAD(P)H, quinone or similar compound as acceptor"/>
    <property type="evidence" value="ECO:0007669"/>
    <property type="project" value="InterPro"/>
</dbReference>
<dbReference type="NCBIfam" id="NF003749">
    <property type="entry name" value="PRK05346.1-5"/>
    <property type="match status" value="1"/>
</dbReference>
<dbReference type="HAMAP" id="MF_00427">
    <property type="entry name" value="NqrC"/>
    <property type="match status" value="1"/>
</dbReference>
<evidence type="ECO:0000256" key="14">
    <source>
        <dbReference type="ARBA" id="ARBA00023136"/>
    </source>
</evidence>
<evidence type="ECO:0000313" key="17">
    <source>
        <dbReference type="EMBL" id="VAW96263.1"/>
    </source>
</evidence>
<proteinExistence type="inferred from homology"/>
<feature type="domain" description="FMN-binding" evidence="16">
    <location>
        <begin position="147"/>
        <end position="248"/>
    </location>
</feature>
<evidence type="ECO:0000256" key="8">
    <source>
        <dbReference type="ARBA" id="ARBA00022967"/>
    </source>
</evidence>
<accession>A0A3B1A846</accession>
<dbReference type="SMART" id="SM00900">
    <property type="entry name" value="FMN_bind"/>
    <property type="match status" value="1"/>
</dbReference>
<dbReference type="GO" id="GO:0016020">
    <property type="term" value="C:membrane"/>
    <property type="evidence" value="ECO:0007669"/>
    <property type="project" value="InterPro"/>
</dbReference>
<dbReference type="EC" id="1.6.5.8" evidence="17"/>
<dbReference type="GO" id="GO:0010181">
    <property type="term" value="F:FMN binding"/>
    <property type="evidence" value="ECO:0007669"/>
    <property type="project" value="InterPro"/>
</dbReference>
<evidence type="ECO:0000256" key="3">
    <source>
        <dbReference type="ARBA" id="ARBA00022519"/>
    </source>
</evidence>
<dbReference type="PIRSF" id="PIRSF009437">
    <property type="entry name" value="NQR-1_subunit_C"/>
    <property type="match status" value="1"/>
</dbReference>
<dbReference type="AlphaFoldDB" id="A0A3B1A846"/>
<dbReference type="PANTHER" id="PTHR37838:SF1">
    <property type="entry name" value="NA(+)-TRANSLOCATING NADH-QUINONE REDUCTASE SUBUNIT C"/>
    <property type="match status" value="1"/>
</dbReference>
<evidence type="ECO:0000256" key="2">
    <source>
        <dbReference type="ARBA" id="ARBA00022475"/>
    </source>
</evidence>
<keyword evidence="15" id="KW-0739">Sodium transport</keyword>
<keyword evidence="8" id="KW-1278">Translocase</keyword>
<keyword evidence="11" id="KW-0915">Sodium</keyword>
<evidence type="ECO:0000256" key="6">
    <source>
        <dbReference type="ARBA" id="ARBA00022643"/>
    </source>
</evidence>
<evidence type="ECO:0000256" key="9">
    <source>
        <dbReference type="ARBA" id="ARBA00022989"/>
    </source>
</evidence>
<keyword evidence="12" id="KW-0406">Ion transport</keyword>
<dbReference type="PANTHER" id="PTHR37838">
    <property type="entry name" value="NA(+)-TRANSLOCATING NADH-QUINONE REDUCTASE SUBUNIT C"/>
    <property type="match status" value="1"/>
</dbReference>
<keyword evidence="6" id="KW-0288">FMN</keyword>
<keyword evidence="1" id="KW-0813">Transport</keyword>
<gene>
    <name evidence="17" type="ORF">MNBD_GAMMA20-1115</name>
</gene>
<evidence type="ECO:0000256" key="5">
    <source>
        <dbReference type="ARBA" id="ARBA00022630"/>
    </source>
</evidence>
<protein>
    <submittedName>
        <fullName evidence="17">Na(+)-translocating NADH-quinone reductase subunit C</fullName>
        <ecNumber evidence="17">1.6.5.8</ecNumber>
    </submittedName>
</protein>
<reference evidence="17" key="1">
    <citation type="submission" date="2018-06" db="EMBL/GenBank/DDBJ databases">
        <authorList>
            <person name="Zhirakovskaya E."/>
        </authorList>
    </citation>
    <scope>NUCLEOTIDE SEQUENCE</scope>
</reference>
<keyword evidence="13" id="KW-0830">Ubiquinone</keyword>
<dbReference type="InterPro" id="IPR010204">
    <property type="entry name" value="NqrC"/>
</dbReference>
<sequence>MSNDSPLKAILVVLTVALVCSIVVSVAAVSLRPYQLAHQIFNQAQHIVKLAGLMPTNADALSKKDLMDIFLQLDARVIDIDAGKFEKNLNPVTFDQRKAAVDPERSVTIPTEHDVARLGRRSRFATAYLVWDGGPLKRIILPIHGQGMWSTIYGYIALQADLNTIAAVTFYEQGETPGLGSQIQLPDWQSKWQGRQLWDGTGALRFRIATGRVAPESAAARYEVDALSGATVTADGVTNLVHYWFGEHGFQPFLTHLRETPPIRANN</sequence>
<dbReference type="Pfam" id="PF04205">
    <property type="entry name" value="FMN_bind"/>
    <property type="match status" value="1"/>
</dbReference>
<evidence type="ECO:0000256" key="1">
    <source>
        <dbReference type="ARBA" id="ARBA00022448"/>
    </source>
</evidence>